<proteinExistence type="predicted"/>
<accession>A0ACB7J4U6</accession>
<dbReference type="Proteomes" id="UP000824881">
    <property type="component" value="Unassembled WGS sequence"/>
</dbReference>
<gene>
    <name evidence="1" type="ORF">CCMSSC00406_0007458</name>
</gene>
<keyword evidence="2" id="KW-1185">Reference proteome</keyword>
<evidence type="ECO:0000313" key="1">
    <source>
        <dbReference type="EMBL" id="KAG9225131.1"/>
    </source>
</evidence>
<dbReference type="EMBL" id="WQMT02000003">
    <property type="protein sequence ID" value="KAG9225131.1"/>
    <property type="molecule type" value="Genomic_DNA"/>
</dbReference>
<organism evidence="1 2">
    <name type="scientific">Pleurotus cornucopiae</name>
    <name type="common">Cornucopia mushroom</name>
    <dbReference type="NCBI Taxonomy" id="5321"/>
    <lineage>
        <taxon>Eukaryota</taxon>
        <taxon>Fungi</taxon>
        <taxon>Dikarya</taxon>
        <taxon>Basidiomycota</taxon>
        <taxon>Agaricomycotina</taxon>
        <taxon>Agaricomycetes</taxon>
        <taxon>Agaricomycetidae</taxon>
        <taxon>Agaricales</taxon>
        <taxon>Pleurotineae</taxon>
        <taxon>Pleurotaceae</taxon>
        <taxon>Pleurotus</taxon>
    </lineage>
</organism>
<protein>
    <submittedName>
        <fullName evidence="1">Uncharacterized protein</fullName>
    </submittedName>
</protein>
<comment type="caution">
    <text evidence="1">The sequence shown here is derived from an EMBL/GenBank/DDBJ whole genome shotgun (WGS) entry which is preliminary data.</text>
</comment>
<evidence type="ECO:0000313" key="2">
    <source>
        <dbReference type="Proteomes" id="UP000824881"/>
    </source>
</evidence>
<sequence>MGERQGYPIRRWASLPILESLTILGHNHVYKFTGSAPRLRMLSVTNCALSLTRPCFPALQTLALDTLCCSADTPPPVLPLSLLEHLPSIRQLELCGVMEISEASDPVVELPHLEHLGGYFMSWGFPRVLKRILLKTMELIAEKPCSTRTLLDVEGIFSVLPNPPTSYWRVSVSIRFSRSSIRSRVPHGRVANIVLHISTYSARDAAPMVKAKIQFSVDAGEGCHTATRIFSLLPVGQPEFVQMECSAYSDLGGTLFKPIVDALASVSEIRFDCSASVPLFLNASDSLQMGETRSTETLPFPSLKRIYIMGPCPLKHQGDAAETANISPALRETFQARKQVHPLEVLKLGGGLELPNDELELLRQIVEVEILDNGASLYSRFYTGFLTCSLERLAEYNISMI</sequence>
<reference evidence="1 2" key="1">
    <citation type="journal article" date="2021" name="Appl. Environ. Microbiol.">
        <title>Genetic linkage and physical mapping for an oyster mushroom Pleurotus cornucopiae and QTL analysis for the trait cap color.</title>
        <authorList>
            <person name="Zhang Y."/>
            <person name="Gao W."/>
            <person name="Sonnenberg A."/>
            <person name="Chen Q."/>
            <person name="Zhang J."/>
            <person name="Huang C."/>
        </authorList>
    </citation>
    <scope>NUCLEOTIDE SEQUENCE [LARGE SCALE GENOMIC DNA]</scope>
    <source>
        <strain evidence="1">CCMSSC00406</strain>
    </source>
</reference>
<name>A0ACB7J4U6_PLECO</name>